<evidence type="ECO:0000256" key="1">
    <source>
        <dbReference type="ARBA" id="ARBA00022670"/>
    </source>
</evidence>
<dbReference type="PANTHER" id="PTHR11804">
    <property type="entry name" value="PROTEASE M3 THIMET OLIGOPEPTIDASE-RELATED"/>
    <property type="match status" value="1"/>
</dbReference>
<keyword evidence="1 6" id="KW-0645">Protease</keyword>
<dbReference type="CDD" id="cd09609">
    <property type="entry name" value="M3B_PepF"/>
    <property type="match status" value="1"/>
</dbReference>
<evidence type="ECO:0000259" key="7">
    <source>
        <dbReference type="Pfam" id="PF01432"/>
    </source>
</evidence>
<feature type="domain" description="Peptidase M3A/M3B catalytic" evidence="7">
    <location>
        <begin position="216"/>
        <end position="595"/>
    </location>
</feature>
<organism evidence="9 10">
    <name type="scientific">Symbiobacterium thermophilum (strain DSM 24528 / JCM 14929 / IAM 14863 / T)</name>
    <dbReference type="NCBI Taxonomy" id="292459"/>
    <lineage>
        <taxon>Bacteria</taxon>
        <taxon>Bacillati</taxon>
        <taxon>Bacillota</taxon>
        <taxon>Clostridia</taxon>
        <taxon>Eubacteriales</taxon>
        <taxon>Symbiobacteriaceae</taxon>
        <taxon>Symbiobacterium</taxon>
    </lineage>
</organism>
<dbReference type="SUPFAM" id="SSF55486">
    <property type="entry name" value="Metalloproteases ('zincins'), catalytic domain"/>
    <property type="match status" value="1"/>
</dbReference>
<name>Q67RF4_SYMTH</name>
<evidence type="ECO:0000259" key="8">
    <source>
        <dbReference type="Pfam" id="PF08439"/>
    </source>
</evidence>
<proteinExistence type="inferred from homology"/>
<evidence type="ECO:0000256" key="6">
    <source>
        <dbReference type="RuleBase" id="RU368091"/>
    </source>
</evidence>
<reference evidence="9 10" key="1">
    <citation type="journal article" date="2004" name="Nucleic Acids Res.">
        <title>Genome sequence of Symbiobacterium thermophilum, an uncultivable bacterium that depends on microbial commensalism.</title>
        <authorList>
            <person name="Ueda K."/>
            <person name="Yamashita A."/>
            <person name="Ishikawa J."/>
            <person name="Shimada M."/>
            <person name="Watsuji T."/>
            <person name="Morimura K."/>
            <person name="Ikeda H."/>
            <person name="Hattori M."/>
            <person name="Beppu T."/>
        </authorList>
    </citation>
    <scope>NUCLEOTIDE SEQUENCE [LARGE SCALE GENOMIC DNA]</scope>
    <source>
        <strain evidence="10">T / IAM 14863</strain>
    </source>
</reference>
<evidence type="ECO:0000256" key="3">
    <source>
        <dbReference type="ARBA" id="ARBA00022801"/>
    </source>
</evidence>
<dbReference type="InterPro" id="IPR045090">
    <property type="entry name" value="Pept_M3A_M3B"/>
</dbReference>
<dbReference type="Gene3D" id="1.10.1370.20">
    <property type="entry name" value="Oligoendopeptidase f, C-terminal domain"/>
    <property type="match status" value="1"/>
</dbReference>
<keyword evidence="10" id="KW-1185">Reference proteome</keyword>
<gene>
    <name evidence="9" type="ordered locus">STH754</name>
</gene>
<sequence>MASGEERSKPSVTRRLTRAEVPVEQTWRLSDLFPTQADWERELEAIAADASRVTQYRGRLGEGASVLLSCLTEYERLRERLTRAGAYASLRFSEDGSNPKNQAVRAKGQALMAQMGAAFAFLQSELLALPEGTVERYLAEEPGLAPFRRWLEQVLAMRPHTLHPETESALAALIEVTGAPYVIYNQVKAGDMRFDPIEVDGESVPVSFATYEERLERSADVETRRAAFRSFSAGLRRYQHTLAAAFAAEVKKNVVLARLRGYESATHMLLHPQEVSIDVYHNILDVIQAELAPHMRRYARLRRRVLGLDRLLYCDIEAPLDPGYNPGVTFAEGAQIILDGLAVLGDEYIDIVRTALTDRWIDWCDNVGKSTGAFCSSPYGAHPYILISWADTMRNVLVLAHELGHACHLTLAQRNQSVLNFRPSTFFIEAPSTINELLVGQHIMRGTADPRMRRWVIMQLLATYHHNFVRHLLEGELQRRIYALAEAGTPITAVTLSETKGRILEEFWGGEVEIDDDARLTWMRQPHYYMGLYPYTYSAGLTVGTAVAQAIRDEGQPAVERWLRVLKAGGTRKPLELAQMAGVDLSTPEPIRAAVAFVGSLVDELEQSF</sequence>
<evidence type="ECO:0000313" key="9">
    <source>
        <dbReference type="EMBL" id="BAD39739.1"/>
    </source>
</evidence>
<dbReference type="PANTHER" id="PTHR11804:SF45">
    <property type="entry name" value="SIMILAR TO OLIGOENDOPEPTIDASE"/>
    <property type="match status" value="1"/>
</dbReference>
<dbReference type="InterPro" id="IPR013647">
    <property type="entry name" value="OligopepF_N_dom"/>
</dbReference>
<dbReference type="Pfam" id="PF08439">
    <property type="entry name" value="Peptidase_M3_N"/>
    <property type="match status" value="1"/>
</dbReference>
<dbReference type="OrthoDB" id="9766487at2"/>
<dbReference type="STRING" id="292459.STH754"/>
<dbReference type="Proteomes" id="UP000000417">
    <property type="component" value="Chromosome"/>
</dbReference>
<dbReference type="AlphaFoldDB" id="Q67RF4"/>
<dbReference type="InterPro" id="IPR004438">
    <property type="entry name" value="Peptidase_M3B"/>
</dbReference>
<comment type="cofactor">
    <cofactor evidence="6">
        <name>Zn(2+)</name>
        <dbReference type="ChEBI" id="CHEBI:29105"/>
    </cofactor>
    <text evidence="6">Binds 1 zinc ion.</text>
</comment>
<evidence type="ECO:0000256" key="4">
    <source>
        <dbReference type="ARBA" id="ARBA00022833"/>
    </source>
</evidence>
<accession>Q67RF4</accession>
<evidence type="ECO:0000313" key="10">
    <source>
        <dbReference type="Proteomes" id="UP000000417"/>
    </source>
</evidence>
<dbReference type="KEGG" id="sth:STH754"/>
<protein>
    <recommendedName>
        <fullName evidence="6">Oligopeptidase F</fullName>
        <ecNumber evidence="6">3.4.24.-</ecNumber>
    </recommendedName>
</protein>
<dbReference type="InterPro" id="IPR034009">
    <property type="entry name" value="M3B_PepF_4"/>
</dbReference>
<dbReference type="InterPro" id="IPR001567">
    <property type="entry name" value="Pept_M3A_M3B_dom"/>
</dbReference>
<dbReference type="InterPro" id="IPR042088">
    <property type="entry name" value="OligoPept_F_C"/>
</dbReference>
<evidence type="ECO:0000256" key="5">
    <source>
        <dbReference type="ARBA" id="ARBA00023049"/>
    </source>
</evidence>
<dbReference type="EC" id="3.4.24.-" evidence="6"/>
<evidence type="ECO:0000256" key="2">
    <source>
        <dbReference type="ARBA" id="ARBA00022723"/>
    </source>
</evidence>
<dbReference type="GO" id="GO:0006518">
    <property type="term" value="P:peptide metabolic process"/>
    <property type="evidence" value="ECO:0007669"/>
    <property type="project" value="TreeGrafter"/>
</dbReference>
<keyword evidence="4 6" id="KW-0862">Zinc</keyword>
<comment type="function">
    <text evidence="6">Has oligopeptidase activity and degrades a variety of small bioactive peptides.</text>
</comment>
<dbReference type="GO" id="GO:0004222">
    <property type="term" value="F:metalloendopeptidase activity"/>
    <property type="evidence" value="ECO:0007669"/>
    <property type="project" value="UniProtKB-UniRule"/>
</dbReference>
<dbReference type="NCBIfam" id="TIGR00181">
    <property type="entry name" value="pepF"/>
    <property type="match status" value="1"/>
</dbReference>
<dbReference type="eggNOG" id="COG1164">
    <property type="taxonomic scope" value="Bacteria"/>
</dbReference>
<dbReference type="GO" id="GO:0046872">
    <property type="term" value="F:metal ion binding"/>
    <property type="evidence" value="ECO:0007669"/>
    <property type="project" value="UniProtKB-UniRule"/>
</dbReference>
<keyword evidence="3 6" id="KW-0378">Hydrolase</keyword>
<feature type="domain" description="Oligopeptidase F N-terminal" evidence="8">
    <location>
        <begin position="125"/>
        <end position="194"/>
    </location>
</feature>
<keyword evidence="2 6" id="KW-0479">Metal-binding</keyword>
<comment type="similarity">
    <text evidence="6">Belongs to the peptidase M3B family.</text>
</comment>
<dbReference type="HOGENOM" id="CLU_021290_1_1_9"/>
<dbReference type="GO" id="GO:0006508">
    <property type="term" value="P:proteolysis"/>
    <property type="evidence" value="ECO:0007669"/>
    <property type="project" value="UniProtKB-KW"/>
</dbReference>
<dbReference type="EMBL" id="AP006840">
    <property type="protein sequence ID" value="BAD39739.1"/>
    <property type="molecule type" value="Genomic_DNA"/>
</dbReference>
<dbReference type="Gene3D" id="1.20.140.70">
    <property type="entry name" value="Oligopeptidase f, N-terminal domain"/>
    <property type="match status" value="1"/>
</dbReference>
<dbReference type="Pfam" id="PF01432">
    <property type="entry name" value="Peptidase_M3"/>
    <property type="match status" value="1"/>
</dbReference>
<keyword evidence="5 6" id="KW-0482">Metalloprotease</keyword>